<proteinExistence type="predicted"/>
<evidence type="ECO:0000313" key="2">
    <source>
        <dbReference type="Proteomes" id="UP000628840"/>
    </source>
</evidence>
<name>A0A830FDS6_9EURY</name>
<organism evidence="1 2">
    <name type="scientific">Halarchaeum grantii</name>
    <dbReference type="NCBI Taxonomy" id="1193105"/>
    <lineage>
        <taxon>Archaea</taxon>
        <taxon>Methanobacteriati</taxon>
        <taxon>Methanobacteriota</taxon>
        <taxon>Stenosarchaea group</taxon>
        <taxon>Halobacteria</taxon>
        <taxon>Halobacteriales</taxon>
        <taxon>Halobacteriaceae</taxon>
    </lineage>
</organism>
<dbReference type="AlphaFoldDB" id="A0A830FDS6"/>
<sequence length="64" mass="6969">MSTRIALITAENKKIPLNSGEVGTRAAEEECVSLTDCSIPYDIQVRGSAVTKNAIPYHQYDLSV</sequence>
<keyword evidence="2" id="KW-1185">Reference proteome</keyword>
<comment type="caution">
    <text evidence="1">The sequence shown here is derived from an EMBL/GenBank/DDBJ whole genome shotgun (WGS) entry which is preliminary data.</text>
</comment>
<protein>
    <submittedName>
        <fullName evidence="1">Uncharacterized protein</fullName>
    </submittedName>
</protein>
<dbReference type="EMBL" id="BMPF01000009">
    <property type="protein sequence ID" value="GGL45174.1"/>
    <property type="molecule type" value="Genomic_DNA"/>
</dbReference>
<accession>A0A830FDS6</accession>
<gene>
    <name evidence="1" type="ORF">GCM10009037_30730</name>
</gene>
<dbReference type="Proteomes" id="UP000628840">
    <property type="component" value="Unassembled WGS sequence"/>
</dbReference>
<reference evidence="1 2" key="1">
    <citation type="journal article" date="2019" name="Int. J. Syst. Evol. Microbiol.">
        <title>The Global Catalogue of Microorganisms (GCM) 10K type strain sequencing project: providing services to taxonomists for standard genome sequencing and annotation.</title>
        <authorList>
            <consortium name="The Broad Institute Genomics Platform"/>
            <consortium name="The Broad Institute Genome Sequencing Center for Infectious Disease"/>
            <person name="Wu L."/>
            <person name="Ma J."/>
        </authorList>
    </citation>
    <scope>NUCLEOTIDE SEQUENCE [LARGE SCALE GENOMIC DNA]</scope>
    <source>
        <strain evidence="1 2">JCM 19585</strain>
    </source>
</reference>
<evidence type="ECO:0000313" key="1">
    <source>
        <dbReference type="EMBL" id="GGL45174.1"/>
    </source>
</evidence>